<dbReference type="EMBL" id="LAZR01003017">
    <property type="protein sequence ID" value="KKN22936.1"/>
    <property type="molecule type" value="Genomic_DNA"/>
</dbReference>
<name>A0A0F9RCT5_9ZZZZ</name>
<evidence type="ECO:0000313" key="1">
    <source>
        <dbReference type="EMBL" id="KKN22936.1"/>
    </source>
</evidence>
<dbReference type="AlphaFoldDB" id="A0A0F9RCT5"/>
<dbReference type="InterPro" id="IPR054194">
    <property type="entry name" value="DUF6899"/>
</dbReference>
<reference evidence="1" key="1">
    <citation type="journal article" date="2015" name="Nature">
        <title>Complex archaea that bridge the gap between prokaryotes and eukaryotes.</title>
        <authorList>
            <person name="Spang A."/>
            <person name="Saw J.H."/>
            <person name="Jorgensen S.L."/>
            <person name="Zaremba-Niedzwiedzka K."/>
            <person name="Martijn J."/>
            <person name="Lind A.E."/>
            <person name="van Eijk R."/>
            <person name="Schleper C."/>
            <person name="Guy L."/>
            <person name="Ettema T.J."/>
        </authorList>
    </citation>
    <scope>NUCLEOTIDE SEQUENCE</scope>
</reference>
<proteinExistence type="predicted"/>
<organism evidence="1">
    <name type="scientific">marine sediment metagenome</name>
    <dbReference type="NCBI Taxonomy" id="412755"/>
    <lineage>
        <taxon>unclassified sequences</taxon>
        <taxon>metagenomes</taxon>
        <taxon>ecological metagenomes</taxon>
    </lineage>
</organism>
<gene>
    <name evidence="1" type="ORF">LCGC14_0910110</name>
</gene>
<sequence length="81" mass="9236">MPYIDQNARDLLAAGRQPETLGELNYLITKICLAWLEDYTGESYGTYAAVVGMLETVKLELYRRAVVPYEDQKILENGDVY</sequence>
<protein>
    <submittedName>
        <fullName evidence="1">Uncharacterized protein</fullName>
    </submittedName>
</protein>
<accession>A0A0F9RCT5</accession>
<comment type="caution">
    <text evidence="1">The sequence shown here is derived from an EMBL/GenBank/DDBJ whole genome shotgun (WGS) entry which is preliminary data.</text>
</comment>
<dbReference type="Pfam" id="PF21840">
    <property type="entry name" value="DUF6899"/>
    <property type="match status" value="1"/>
</dbReference>